<accession>A0A8K0JLF6</accession>
<name>A0A8K0JLF6_9TREE</name>
<keyword evidence="3" id="KW-1185">Reference proteome</keyword>
<proteinExistence type="predicted"/>
<gene>
    <name evidence="2" type="ORF">FFLO_03828</name>
</gene>
<feature type="compositionally biased region" description="Acidic residues" evidence="1">
    <location>
        <begin position="1"/>
        <end position="23"/>
    </location>
</feature>
<organism evidence="2 3">
    <name type="scientific">Filobasidium floriforme</name>
    <dbReference type="NCBI Taxonomy" id="5210"/>
    <lineage>
        <taxon>Eukaryota</taxon>
        <taxon>Fungi</taxon>
        <taxon>Dikarya</taxon>
        <taxon>Basidiomycota</taxon>
        <taxon>Agaricomycotina</taxon>
        <taxon>Tremellomycetes</taxon>
        <taxon>Filobasidiales</taxon>
        <taxon>Filobasidiaceae</taxon>
        <taxon>Filobasidium</taxon>
    </lineage>
</organism>
<evidence type="ECO:0000256" key="1">
    <source>
        <dbReference type="SAM" id="MobiDB-lite"/>
    </source>
</evidence>
<sequence length="1095" mass="120989">MASVDDDDRVPDSQDGDGEDSNSDDGQRPIRGLPQRPPPSLDHPDRIKACWSVERGICNTSACGAAIAAVVPGLKAQLPGQSRWNILADSLLNPPLTPGRVLSLSGLHPKDPSLADHVAVYAHVVTVQDRDTGDIKVLPYVGSAMAGMLRRDGPGPLASRMAYYDKVITRAAGWEKTRRDMSEHGLVFRLTDREFKNLSGKEKKEEKWRPYKVIGDTWFVLWSIPREEITQLLVPGLGPPLLKLYRQYQSRDPNLGEMYTLLQAAVWGIEGHYILGYGDAYLGDMPALQELRDKVRDPPIWLEDKGIDVFSLNARFTSFERSIGAPSRPPTAEKKDAYQQTLLFYEDIIKKRIPRSEESIKAYRGRPGQAYDEVTYDNLDQLDGLPDLDLPENEKVVSPRASRLVVDMEFDSDGMGQLQAVSKRDVVLFALGTGKWWPEAITQGFEFNTGYSLADHPHYCKRDPQPWVGDIVIKVPAGTDGWSVDIDLEHLDRNGLPPPTGTGIAINFWTGSHTRPRKILQLRRQYGKLFQGEQSHDRVLSAFAMVLRISIAACKLKDYPLPKCLLERPGSTHLAWNDEDDYSDPAEQIRLDLQADGKLAIAGFQPGQVVAQQAELIAGIPCQVRPLGGPLPRGSVMRGLGRDEEAGLPVALLLDRARSILGASKQVSGMREVLDETWTTHAVLPRTLTYLGYGVSAHRFSVRGQPTIALIKGFEELGNQTAFLERVSNVLDGLQDGYFEVGENDRHCFLQWHDNETWVQVDVTTELVKEDGDVILPPAWSTHRQVEDGSFWPDPSLTVPGLGDRAMEEALVEAIERSDHIAIVGFLAATEVSPVLTEARLARLALVCLQHLVSDISLGVSSADISLGVSSDEPVSIANWLIQYIMESELHSDSDNLPDLSNASILRTLHAVGLYLPGALIVPLDTLDLGPLDSAADLQLLVQMAQDMPWPIVSPLLTEVPDQVRLGRSLAKTTSAYWAVWTLTTGGWLVMTPENLQFPEGHDPETIPLHTVRQVDVHNEGDHLAIDLHVGGGGDGGVEVRLERGLGKQDAIWKLSRWCHRVVEGGDLDPGLPSDVDFDEEVWAETMLTVLARDV</sequence>
<comment type="caution">
    <text evidence="2">The sequence shown here is derived from an EMBL/GenBank/DDBJ whole genome shotgun (WGS) entry which is preliminary data.</text>
</comment>
<evidence type="ECO:0000313" key="2">
    <source>
        <dbReference type="EMBL" id="KAG7532140.1"/>
    </source>
</evidence>
<protein>
    <submittedName>
        <fullName evidence="2">Uncharacterized protein</fullName>
    </submittedName>
</protein>
<dbReference type="AlphaFoldDB" id="A0A8K0JLF6"/>
<dbReference type="EMBL" id="JABELV010000073">
    <property type="protein sequence ID" value="KAG7532140.1"/>
    <property type="molecule type" value="Genomic_DNA"/>
</dbReference>
<reference evidence="2" key="1">
    <citation type="submission" date="2020-04" db="EMBL/GenBank/DDBJ databases">
        <title>Analysis of mating type loci in Filobasidium floriforme.</title>
        <authorList>
            <person name="Nowrousian M."/>
        </authorList>
    </citation>
    <scope>NUCLEOTIDE SEQUENCE</scope>
    <source>
        <strain evidence="2">CBS 6242</strain>
    </source>
</reference>
<evidence type="ECO:0000313" key="3">
    <source>
        <dbReference type="Proteomes" id="UP000812966"/>
    </source>
</evidence>
<feature type="region of interest" description="Disordered" evidence="1">
    <location>
        <begin position="1"/>
        <end position="44"/>
    </location>
</feature>
<dbReference type="Proteomes" id="UP000812966">
    <property type="component" value="Unassembled WGS sequence"/>
</dbReference>